<feature type="transmembrane region" description="Helical" evidence="7">
    <location>
        <begin position="55"/>
        <end position="72"/>
    </location>
</feature>
<dbReference type="EMBL" id="FNKQ01000002">
    <property type="protein sequence ID" value="SDQ54839.1"/>
    <property type="molecule type" value="Genomic_DNA"/>
</dbReference>
<dbReference type="InterPro" id="IPR000515">
    <property type="entry name" value="MetI-like"/>
</dbReference>
<dbReference type="PROSITE" id="PS50928">
    <property type="entry name" value="ABC_TM1"/>
    <property type="match status" value="1"/>
</dbReference>
<name>A0A1H1BSG6_9EURY</name>
<dbReference type="InterPro" id="IPR035906">
    <property type="entry name" value="MetI-like_sf"/>
</dbReference>
<feature type="transmembrane region" description="Helical" evidence="7">
    <location>
        <begin position="260"/>
        <end position="286"/>
    </location>
</feature>
<dbReference type="Gene3D" id="1.10.3720.10">
    <property type="entry name" value="MetI-like"/>
    <property type="match status" value="1"/>
</dbReference>
<evidence type="ECO:0000256" key="7">
    <source>
        <dbReference type="RuleBase" id="RU363032"/>
    </source>
</evidence>
<keyword evidence="5 7" id="KW-1133">Transmembrane helix</keyword>
<sequence length="411" mass="43443">MVGVTGESDVTYMDLPEVAGDVTASDEPGGSVPLASGDAEWDEASSGLRLRPRTAALAALALVTGSVAAYDYAVVPPETPLVAGYDPSGIDWLFGLSLGVFALYVLVPAVRRPDRTRAVLADVRRSRAATASLAYLAAFFLVGLFGPFVLGPPSPGLLAAEQPPVFGSVSNLIVGNCLGEVAAGRCHGTMRYPFGTDPFGKDMLLVTVQGARVALVVALVSSTIIVPIAAAVGVTAGYFGGRADALLMRYVDIQQTVPAVVVYFIAIFLYGRSLFLIVLVFGLLGWGGVARIVRSEVVSLRTERYVTAAKSAGASDLDVIRRHVLPNVAGTVVVSTAQQIPYLIVVEASLSFMKLNAIELPSWGETIRWGMGDYFPLMWWISTWPLLCLVVTATAFGVFGDALRDALDPQT</sequence>
<evidence type="ECO:0000259" key="8">
    <source>
        <dbReference type="PROSITE" id="PS50928"/>
    </source>
</evidence>
<gene>
    <name evidence="9" type="ORF">SAMN05216278_1928</name>
</gene>
<dbReference type="PANTHER" id="PTHR43386">
    <property type="entry name" value="OLIGOPEPTIDE TRANSPORT SYSTEM PERMEASE PROTEIN APPC"/>
    <property type="match status" value="1"/>
</dbReference>
<keyword evidence="6 7" id="KW-0472">Membrane</keyword>
<feature type="transmembrane region" description="Helical" evidence="7">
    <location>
        <begin position="213"/>
        <end position="239"/>
    </location>
</feature>
<evidence type="ECO:0000313" key="10">
    <source>
        <dbReference type="Proteomes" id="UP000199289"/>
    </source>
</evidence>
<dbReference type="Proteomes" id="UP000199289">
    <property type="component" value="Unassembled WGS sequence"/>
</dbReference>
<accession>A0A1H1BSG6</accession>
<reference evidence="10" key="1">
    <citation type="submission" date="2016-10" db="EMBL/GenBank/DDBJ databases">
        <authorList>
            <person name="Varghese N."/>
            <person name="Submissions S."/>
        </authorList>
    </citation>
    <scope>NUCLEOTIDE SEQUENCE [LARGE SCALE GENOMIC DNA]</scope>
    <source>
        <strain evidence="10">CGMCC 1.12397</strain>
    </source>
</reference>
<evidence type="ECO:0000256" key="3">
    <source>
        <dbReference type="ARBA" id="ARBA00022475"/>
    </source>
</evidence>
<dbReference type="CDD" id="cd06261">
    <property type="entry name" value="TM_PBP2"/>
    <property type="match status" value="1"/>
</dbReference>
<proteinExistence type="inferred from homology"/>
<dbReference type="InterPro" id="IPR050366">
    <property type="entry name" value="BP-dependent_transpt_permease"/>
</dbReference>
<dbReference type="SUPFAM" id="SSF161098">
    <property type="entry name" value="MetI-like"/>
    <property type="match status" value="1"/>
</dbReference>
<keyword evidence="2 7" id="KW-0813">Transport</keyword>
<feature type="transmembrane region" description="Helical" evidence="7">
    <location>
        <begin position="92"/>
        <end position="110"/>
    </location>
</feature>
<feature type="transmembrane region" description="Helical" evidence="7">
    <location>
        <begin position="377"/>
        <end position="399"/>
    </location>
</feature>
<evidence type="ECO:0000256" key="6">
    <source>
        <dbReference type="ARBA" id="ARBA00023136"/>
    </source>
</evidence>
<organism evidence="9 10">
    <name type="scientific">Halopelagius longus</name>
    <dbReference type="NCBI Taxonomy" id="1236180"/>
    <lineage>
        <taxon>Archaea</taxon>
        <taxon>Methanobacteriati</taxon>
        <taxon>Methanobacteriota</taxon>
        <taxon>Stenosarchaea group</taxon>
        <taxon>Halobacteria</taxon>
        <taxon>Halobacteriales</taxon>
        <taxon>Haloferacaceae</taxon>
    </lineage>
</organism>
<feature type="domain" description="ABC transmembrane type-1" evidence="8">
    <location>
        <begin position="211"/>
        <end position="400"/>
    </location>
</feature>
<evidence type="ECO:0000256" key="2">
    <source>
        <dbReference type="ARBA" id="ARBA00022448"/>
    </source>
</evidence>
<dbReference type="GO" id="GO:0005886">
    <property type="term" value="C:plasma membrane"/>
    <property type="evidence" value="ECO:0007669"/>
    <property type="project" value="UniProtKB-SubCell"/>
</dbReference>
<comment type="subcellular location">
    <subcellularLocation>
        <location evidence="1 7">Cell membrane</location>
        <topology evidence="1 7">Multi-pass membrane protein</topology>
    </subcellularLocation>
</comment>
<evidence type="ECO:0000256" key="1">
    <source>
        <dbReference type="ARBA" id="ARBA00004651"/>
    </source>
</evidence>
<evidence type="ECO:0000256" key="5">
    <source>
        <dbReference type="ARBA" id="ARBA00022989"/>
    </source>
</evidence>
<protein>
    <submittedName>
        <fullName evidence="9">Peptide/nickel transport system permease protein</fullName>
    </submittedName>
</protein>
<feature type="transmembrane region" description="Helical" evidence="7">
    <location>
        <begin position="131"/>
        <end position="150"/>
    </location>
</feature>
<comment type="similarity">
    <text evidence="7">Belongs to the binding-protein-dependent transport system permease family.</text>
</comment>
<dbReference type="AlphaFoldDB" id="A0A1H1BSG6"/>
<dbReference type="GO" id="GO:0055085">
    <property type="term" value="P:transmembrane transport"/>
    <property type="evidence" value="ECO:0007669"/>
    <property type="project" value="InterPro"/>
</dbReference>
<dbReference type="PANTHER" id="PTHR43386:SF1">
    <property type="entry name" value="D,D-DIPEPTIDE TRANSPORT SYSTEM PERMEASE PROTEIN DDPC-RELATED"/>
    <property type="match status" value="1"/>
</dbReference>
<keyword evidence="4 7" id="KW-0812">Transmembrane</keyword>
<evidence type="ECO:0000256" key="4">
    <source>
        <dbReference type="ARBA" id="ARBA00022692"/>
    </source>
</evidence>
<dbReference type="Pfam" id="PF00528">
    <property type="entry name" value="BPD_transp_1"/>
    <property type="match status" value="1"/>
</dbReference>
<evidence type="ECO:0000313" key="9">
    <source>
        <dbReference type="EMBL" id="SDQ54839.1"/>
    </source>
</evidence>
<keyword evidence="3" id="KW-1003">Cell membrane</keyword>